<proteinExistence type="predicted"/>
<dbReference type="PROSITE" id="PS50943">
    <property type="entry name" value="HTH_CROC1"/>
    <property type="match status" value="1"/>
</dbReference>
<dbReference type="SMART" id="SM00530">
    <property type="entry name" value="HTH_XRE"/>
    <property type="match status" value="1"/>
</dbReference>
<evidence type="ECO:0000259" key="4">
    <source>
        <dbReference type="PROSITE" id="PS50943"/>
    </source>
</evidence>
<reference evidence="5 6" key="1">
    <citation type="submission" date="2019-09" db="EMBL/GenBank/DDBJ databases">
        <authorList>
            <person name="Chandra G."/>
            <person name="Truman W A."/>
        </authorList>
    </citation>
    <scope>NUCLEOTIDE SEQUENCE [LARGE SCALE GENOMIC DNA]</scope>
    <source>
        <strain evidence="5">PS631</strain>
    </source>
</reference>
<dbReference type="Pfam" id="PF01381">
    <property type="entry name" value="HTH_3"/>
    <property type="match status" value="1"/>
</dbReference>
<dbReference type="InterPro" id="IPR015927">
    <property type="entry name" value="Peptidase_S24_S26A/B/C"/>
</dbReference>
<evidence type="ECO:0000313" key="5">
    <source>
        <dbReference type="EMBL" id="VVM39867.1"/>
    </source>
</evidence>
<evidence type="ECO:0000256" key="1">
    <source>
        <dbReference type="ARBA" id="ARBA00023015"/>
    </source>
</evidence>
<dbReference type="InterPro" id="IPR036286">
    <property type="entry name" value="LexA/Signal_pep-like_sf"/>
</dbReference>
<dbReference type="InterPro" id="IPR010982">
    <property type="entry name" value="Lambda_DNA-bd_dom_sf"/>
</dbReference>
<name>A0A5E6PFC3_PSEFL</name>
<dbReference type="Gene3D" id="2.10.109.10">
    <property type="entry name" value="Umud Fragment, subunit A"/>
    <property type="match status" value="1"/>
</dbReference>
<sequence>MASIEQILANNLKYLMASSSDVGTQPKLEERSGVAQATIGRILRAETQAKIGTVKDLAKVFKLAPGDLLDSALISRLSGDDSNVGSTSGTIGLIPLISWVTAGMLCEAVDTLPAGEAEEWLESPFPHSKNTFCLKVRGQSMWPEYKDGEIIQIDPEVAAQHNDDVIVRTPDGKTTFKRLQEGEDGMFLLAVNPDFPDRIIRVPEGTLICGVCTGSWMDRRRK</sequence>
<dbReference type="GO" id="GO:0003677">
    <property type="term" value="F:DNA binding"/>
    <property type="evidence" value="ECO:0007669"/>
    <property type="project" value="UniProtKB-KW"/>
</dbReference>
<protein>
    <submittedName>
        <fullName evidence="5">Putative HTH-type transcriptional regulator</fullName>
    </submittedName>
</protein>
<gene>
    <name evidence="5" type="ORF">PS631_00223</name>
</gene>
<dbReference type="CDD" id="cd06529">
    <property type="entry name" value="S24_LexA-like"/>
    <property type="match status" value="1"/>
</dbReference>
<dbReference type="Gene3D" id="1.10.260.40">
    <property type="entry name" value="lambda repressor-like DNA-binding domains"/>
    <property type="match status" value="1"/>
</dbReference>
<dbReference type="RefSeq" id="WP_150568966.1">
    <property type="nucleotide sequence ID" value="NZ_CABVHF010000001.1"/>
</dbReference>
<accession>A0A5E6PFC3</accession>
<dbReference type="InterPro" id="IPR039418">
    <property type="entry name" value="LexA-like"/>
</dbReference>
<keyword evidence="3" id="KW-0804">Transcription</keyword>
<organism evidence="5 6">
    <name type="scientific">Pseudomonas fluorescens</name>
    <dbReference type="NCBI Taxonomy" id="294"/>
    <lineage>
        <taxon>Bacteria</taxon>
        <taxon>Pseudomonadati</taxon>
        <taxon>Pseudomonadota</taxon>
        <taxon>Gammaproteobacteria</taxon>
        <taxon>Pseudomonadales</taxon>
        <taxon>Pseudomonadaceae</taxon>
        <taxon>Pseudomonas</taxon>
    </lineage>
</organism>
<dbReference type="PANTHER" id="PTHR40661">
    <property type="match status" value="1"/>
</dbReference>
<dbReference type="OrthoDB" id="9791537at2"/>
<dbReference type="AlphaFoldDB" id="A0A5E6PFC3"/>
<evidence type="ECO:0000313" key="6">
    <source>
        <dbReference type="Proteomes" id="UP000399692"/>
    </source>
</evidence>
<dbReference type="SUPFAM" id="SSF51306">
    <property type="entry name" value="LexA/Signal peptidase"/>
    <property type="match status" value="1"/>
</dbReference>
<dbReference type="SUPFAM" id="SSF47413">
    <property type="entry name" value="lambda repressor-like DNA-binding domains"/>
    <property type="match status" value="1"/>
</dbReference>
<evidence type="ECO:0000256" key="2">
    <source>
        <dbReference type="ARBA" id="ARBA00023125"/>
    </source>
</evidence>
<feature type="domain" description="HTH cro/C1-type" evidence="4">
    <location>
        <begin position="24"/>
        <end position="68"/>
    </location>
</feature>
<dbReference type="PANTHER" id="PTHR40661:SF3">
    <property type="entry name" value="FELS-1 PROPHAGE TRANSCRIPTIONAL REGULATOR"/>
    <property type="match status" value="1"/>
</dbReference>
<evidence type="ECO:0000256" key="3">
    <source>
        <dbReference type="ARBA" id="ARBA00023163"/>
    </source>
</evidence>
<dbReference type="InterPro" id="IPR001387">
    <property type="entry name" value="Cro/C1-type_HTH"/>
</dbReference>
<keyword evidence="1" id="KW-0805">Transcription regulation</keyword>
<keyword evidence="2" id="KW-0238">DNA-binding</keyword>
<dbReference type="Pfam" id="PF00717">
    <property type="entry name" value="Peptidase_S24"/>
    <property type="match status" value="1"/>
</dbReference>
<dbReference type="EMBL" id="CABVHF010000001">
    <property type="protein sequence ID" value="VVM39867.1"/>
    <property type="molecule type" value="Genomic_DNA"/>
</dbReference>
<dbReference type="Proteomes" id="UP000399692">
    <property type="component" value="Unassembled WGS sequence"/>
</dbReference>